<dbReference type="PRINTS" id="PR00355">
    <property type="entry name" value="ADRENODOXIN"/>
</dbReference>
<dbReference type="AlphaFoldDB" id="A0A6P4YGE2"/>
<dbReference type="PROSITE" id="PS00814">
    <property type="entry name" value="ADX"/>
    <property type="match status" value="1"/>
</dbReference>
<keyword evidence="5" id="KW-0479">Metal-binding</keyword>
<dbReference type="InterPro" id="IPR001055">
    <property type="entry name" value="Adrenodoxin-like"/>
</dbReference>
<dbReference type="GeneID" id="109469432"/>
<evidence type="ECO:0000256" key="4">
    <source>
        <dbReference type="ARBA" id="ARBA00022714"/>
    </source>
</evidence>
<gene>
    <name evidence="13" type="primary">LOC109469432</name>
</gene>
<dbReference type="InterPro" id="IPR001041">
    <property type="entry name" value="2Fe-2S_ferredoxin-type"/>
</dbReference>
<evidence type="ECO:0000259" key="11">
    <source>
        <dbReference type="PROSITE" id="PS51085"/>
    </source>
</evidence>
<comment type="subcellular location">
    <subcellularLocation>
        <location evidence="1">Mitochondrion</location>
    </subcellularLocation>
</comment>
<dbReference type="InterPro" id="IPR018298">
    <property type="entry name" value="Adrenodoxin_Fe-S_BS"/>
</dbReference>
<proteinExistence type="inferred from homology"/>
<dbReference type="Gene3D" id="3.10.20.30">
    <property type="match status" value="1"/>
</dbReference>
<keyword evidence="4" id="KW-0001">2Fe-2S</keyword>
<evidence type="ECO:0000313" key="13">
    <source>
        <dbReference type="RefSeq" id="XP_019623508.1"/>
    </source>
</evidence>
<dbReference type="Pfam" id="PF00111">
    <property type="entry name" value="Fer2"/>
    <property type="match status" value="1"/>
</dbReference>
<keyword evidence="7" id="KW-0408">Iron</keyword>
<dbReference type="GO" id="GO:0051537">
    <property type="term" value="F:2 iron, 2 sulfur cluster binding"/>
    <property type="evidence" value="ECO:0007669"/>
    <property type="project" value="UniProtKB-KW"/>
</dbReference>
<dbReference type="InterPro" id="IPR012675">
    <property type="entry name" value="Beta-grasp_dom_sf"/>
</dbReference>
<keyword evidence="12" id="KW-1185">Reference proteome</keyword>
<dbReference type="PANTHER" id="PTHR23426:SF76">
    <property type="entry name" value="ADRENODOXIN-LIKE PROTEIN 2, MITOCHONDRIAL"/>
    <property type="match status" value="1"/>
</dbReference>
<evidence type="ECO:0000256" key="10">
    <source>
        <dbReference type="ARBA" id="ARBA00034078"/>
    </source>
</evidence>
<protein>
    <submittedName>
        <fullName evidence="13">Adrenodoxin-like</fullName>
    </submittedName>
</protein>
<keyword evidence="8" id="KW-0411">Iron-sulfur</keyword>
<evidence type="ECO:0000313" key="12">
    <source>
        <dbReference type="Proteomes" id="UP000515135"/>
    </source>
</evidence>
<evidence type="ECO:0000256" key="1">
    <source>
        <dbReference type="ARBA" id="ARBA00004173"/>
    </source>
</evidence>
<feature type="domain" description="2Fe-2S ferredoxin-type" evidence="11">
    <location>
        <begin position="59"/>
        <end position="165"/>
    </location>
</feature>
<evidence type="ECO:0000256" key="8">
    <source>
        <dbReference type="ARBA" id="ARBA00023014"/>
    </source>
</evidence>
<keyword evidence="3" id="KW-0813">Transport</keyword>
<evidence type="ECO:0000256" key="5">
    <source>
        <dbReference type="ARBA" id="ARBA00022723"/>
    </source>
</evidence>
<dbReference type="GO" id="GO:0009055">
    <property type="term" value="F:electron transfer activity"/>
    <property type="evidence" value="ECO:0007669"/>
    <property type="project" value="TreeGrafter"/>
</dbReference>
<comment type="similarity">
    <text evidence="2">Belongs to the adrenodoxin/putidaredoxin family.</text>
</comment>
<sequence length="171" mass="18484">MASSVLFPASARFLSGFRHFSRLSRAAPASFTSLCRPHNHSLSTTARNFSQPTPRAEKAKVTVHYSMADGSTVTVQSKEGENLLDIAIENDLDIDGFGACEGTLACSTCHLIFQQPIYDQLEEPTDEELDMLDLAFGLTDTSRLGCQVCVTKALDGLTVKVPEGVADARDV</sequence>
<dbReference type="Proteomes" id="UP000515135">
    <property type="component" value="Unplaced"/>
</dbReference>
<reference evidence="13" key="1">
    <citation type="submission" date="2025-08" db="UniProtKB">
        <authorList>
            <consortium name="RefSeq"/>
        </authorList>
    </citation>
    <scope>IDENTIFICATION</scope>
    <source>
        <tissue evidence="13">Gonad</tissue>
    </source>
</reference>
<dbReference type="KEGG" id="bbel:109469432"/>
<evidence type="ECO:0000256" key="3">
    <source>
        <dbReference type="ARBA" id="ARBA00022448"/>
    </source>
</evidence>
<dbReference type="GO" id="GO:0046872">
    <property type="term" value="F:metal ion binding"/>
    <property type="evidence" value="ECO:0007669"/>
    <property type="project" value="UniProtKB-KW"/>
</dbReference>
<accession>A0A6P4YGE2</accession>
<keyword evidence="9" id="KW-0496">Mitochondrion</keyword>
<evidence type="ECO:0000256" key="9">
    <source>
        <dbReference type="ARBA" id="ARBA00023128"/>
    </source>
</evidence>
<dbReference type="RefSeq" id="XP_019623508.1">
    <property type="nucleotide sequence ID" value="XM_019767949.1"/>
</dbReference>
<name>A0A6P4YGE2_BRABE</name>
<organism evidence="12 13">
    <name type="scientific">Branchiostoma belcheri</name>
    <name type="common">Amphioxus</name>
    <dbReference type="NCBI Taxonomy" id="7741"/>
    <lineage>
        <taxon>Eukaryota</taxon>
        <taxon>Metazoa</taxon>
        <taxon>Chordata</taxon>
        <taxon>Cephalochordata</taxon>
        <taxon>Leptocardii</taxon>
        <taxon>Amphioxiformes</taxon>
        <taxon>Branchiostomatidae</taxon>
        <taxon>Branchiostoma</taxon>
    </lineage>
</organism>
<dbReference type="InterPro" id="IPR036010">
    <property type="entry name" value="2Fe-2S_ferredoxin-like_sf"/>
</dbReference>
<dbReference type="PROSITE" id="PS51085">
    <property type="entry name" value="2FE2S_FER_2"/>
    <property type="match status" value="1"/>
</dbReference>
<dbReference type="GO" id="GO:0005739">
    <property type="term" value="C:mitochondrion"/>
    <property type="evidence" value="ECO:0007669"/>
    <property type="project" value="UniProtKB-SubCell"/>
</dbReference>
<keyword evidence="6" id="KW-0249">Electron transport</keyword>
<evidence type="ECO:0000256" key="6">
    <source>
        <dbReference type="ARBA" id="ARBA00022982"/>
    </source>
</evidence>
<evidence type="ECO:0000256" key="2">
    <source>
        <dbReference type="ARBA" id="ARBA00010914"/>
    </source>
</evidence>
<dbReference type="CDD" id="cd00207">
    <property type="entry name" value="fer2"/>
    <property type="match status" value="1"/>
</dbReference>
<dbReference type="PANTHER" id="PTHR23426">
    <property type="entry name" value="FERREDOXIN/ADRENODOXIN"/>
    <property type="match status" value="1"/>
</dbReference>
<dbReference type="FunFam" id="3.10.20.30:FF:000013">
    <property type="entry name" value="Adrenodoxin, mitochondrial"/>
    <property type="match status" value="1"/>
</dbReference>
<dbReference type="SUPFAM" id="SSF54292">
    <property type="entry name" value="2Fe-2S ferredoxin-like"/>
    <property type="match status" value="1"/>
</dbReference>
<dbReference type="OrthoDB" id="268593at2759"/>
<dbReference type="GO" id="GO:0140647">
    <property type="term" value="P:P450-containing electron transport chain"/>
    <property type="evidence" value="ECO:0007669"/>
    <property type="project" value="InterPro"/>
</dbReference>
<comment type="cofactor">
    <cofactor evidence="10">
        <name>[2Fe-2S] cluster</name>
        <dbReference type="ChEBI" id="CHEBI:190135"/>
    </cofactor>
</comment>
<evidence type="ECO:0000256" key="7">
    <source>
        <dbReference type="ARBA" id="ARBA00023004"/>
    </source>
</evidence>